<accession>A0A7J5Y036</accession>
<dbReference type="Proteomes" id="UP000518266">
    <property type="component" value="Unassembled WGS sequence"/>
</dbReference>
<evidence type="ECO:0000313" key="2">
    <source>
        <dbReference type="Proteomes" id="UP000518266"/>
    </source>
</evidence>
<dbReference type="AlphaFoldDB" id="A0A7J5Y036"/>
<sequence length="98" mass="10836">MERSKLRPSGWSRVIITSSLCMRGKRSCASLAYGSTCLLKRNFVRVLLCFGFVRGAVFVKQASGMVRTAVDATTTTLGVFVKSLMPVWITRVKTKESV</sequence>
<name>A0A7J5Y036_DISMA</name>
<protein>
    <submittedName>
        <fullName evidence="1">Uncharacterized protein</fullName>
    </submittedName>
</protein>
<comment type="caution">
    <text evidence="1">The sequence shown here is derived from an EMBL/GenBank/DDBJ whole genome shotgun (WGS) entry which is preliminary data.</text>
</comment>
<proteinExistence type="predicted"/>
<reference evidence="1 2" key="1">
    <citation type="submission" date="2020-03" db="EMBL/GenBank/DDBJ databases">
        <title>Dissostichus mawsoni Genome sequencing and assembly.</title>
        <authorList>
            <person name="Park H."/>
        </authorList>
    </citation>
    <scope>NUCLEOTIDE SEQUENCE [LARGE SCALE GENOMIC DNA]</scope>
    <source>
        <strain evidence="1">DM0001</strain>
        <tissue evidence="1">Muscle</tissue>
    </source>
</reference>
<evidence type="ECO:0000313" key="1">
    <source>
        <dbReference type="EMBL" id="KAF3842199.1"/>
    </source>
</evidence>
<gene>
    <name evidence="1" type="ORF">F7725_024150</name>
</gene>
<keyword evidence="2" id="KW-1185">Reference proteome</keyword>
<dbReference type="EMBL" id="JAAKFY010000019">
    <property type="protein sequence ID" value="KAF3842199.1"/>
    <property type="molecule type" value="Genomic_DNA"/>
</dbReference>
<organism evidence="1 2">
    <name type="scientific">Dissostichus mawsoni</name>
    <name type="common">Antarctic cod</name>
    <dbReference type="NCBI Taxonomy" id="36200"/>
    <lineage>
        <taxon>Eukaryota</taxon>
        <taxon>Metazoa</taxon>
        <taxon>Chordata</taxon>
        <taxon>Craniata</taxon>
        <taxon>Vertebrata</taxon>
        <taxon>Euteleostomi</taxon>
        <taxon>Actinopterygii</taxon>
        <taxon>Neopterygii</taxon>
        <taxon>Teleostei</taxon>
        <taxon>Neoteleostei</taxon>
        <taxon>Acanthomorphata</taxon>
        <taxon>Eupercaria</taxon>
        <taxon>Perciformes</taxon>
        <taxon>Notothenioidei</taxon>
        <taxon>Nototheniidae</taxon>
        <taxon>Dissostichus</taxon>
    </lineage>
</organism>